<keyword evidence="2" id="KW-1185">Reference proteome</keyword>
<dbReference type="Proteomes" id="UP001057402">
    <property type="component" value="Chromosome 7"/>
</dbReference>
<gene>
    <name evidence="1" type="ORF">MLD38_023878</name>
</gene>
<evidence type="ECO:0000313" key="1">
    <source>
        <dbReference type="EMBL" id="KAI4338871.1"/>
    </source>
</evidence>
<reference evidence="2" key="1">
    <citation type="journal article" date="2023" name="Front. Plant Sci.">
        <title>Chromosomal-level genome assembly of Melastoma candidum provides insights into trichome evolution.</title>
        <authorList>
            <person name="Zhong Y."/>
            <person name="Wu W."/>
            <person name="Sun C."/>
            <person name="Zou P."/>
            <person name="Liu Y."/>
            <person name="Dai S."/>
            <person name="Zhou R."/>
        </authorList>
    </citation>
    <scope>NUCLEOTIDE SEQUENCE [LARGE SCALE GENOMIC DNA]</scope>
</reference>
<name>A0ACB9NS51_9MYRT</name>
<organism evidence="1 2">
    <name type="scientific">Melastoma candidum</name>
    <dbReference type="NCBI Taxonomy" id="119954"/>
    <lineage>
        <taxon>Eukaryota</taxon>
        <taxon>Viridiplantae</taxon>
        <taxon>Streptophyta</taxon>
        <taxon>Embryophyta</taxon>
        <taxon>Tracheophyta</taxon>
        <taxon>Spermatophyta</taxon>
        <taxon>Magnoliopsida</taxon>
        <taxon>eudicotyledons</taxon>
        <taxon>Gunneridae</taxon>
        <taxon>Pentapetalae</taxon>
        <taxon>rosids</taxon>
        <taxon>malvids</taxon>
        <taxon>Myrtales</taxon>
        <taxon>Melastomataceae</taxon>
        <taxon>Melastomatoideae</taxon>
        <taxon>Melastomateae</taxon>
        <taxon>Melastoma</taxon>
    </lineage>
</organism>
<dbReference type="EMBL" id="CM042886">
    <property type="protein sequence ID" value="KAI4338871.1"/>
    <property type="molecule type" value="Genomic_DNA"/>
</dbReference>
<comment type="caution">
    <text evidence="1">The sequence shown here is derived from an EMBL/GenBank/DDBJ whole genome shotgun (WGS) entry which is preliminary data.</text>
</comment>
<proteinExistence type="predicted"/>
<accession>A0ACB9NS51</accession>
<protein>
    <submittedName>
        <fullName evidence="1">Uncharacterized protein</fullName>
    </submittedName>
</protein>
<sequence>MESTRCEITAAATLFTETPEVVLEDLRAVSMTRPCGRTSLVSAAVASRDDQDTPKSPSCHDDFQLVKVKIWANGEEKEPWVDRLHVLELCCHLIWKRLSSFLLFLQIQKIAAPILPQRVSKSAGSTLKSVLPAGQGEFYIFLRNWPTLAFLHAVEVLLYSPKRPVVDGSVVFLWMMAVGTIICACTASDQSDERYNELTPKESATAALAKEEDDERNHGH</sequence>
<evidence type="ECO:0000313" key="2">
    <source>
        <dbReference type="Proteomes" id="UP001057402"/>
    </source>
</evidence>